<dbReference type="Proteomes" id="UP000229278">
    <property type="component" value="Unassembled WGS sequence"/>
</dbReference>
<gene>
    <name evidence="1" type="ORF">CSA09_00420</name>
</gene>
<accession>A0A2G6PGK6</accession>
<sequence length="103" mass="11670">MNGFNFARLFITNKRIFVQSLFFAMPLVDIHIKDIKEVDFHDTDQGILKLEAATSTVGAFVKLFHHSANLQGTLYLNAGTCSEELKILIEKTRENENVIKSIV</sequence>
<name>A0A2G6PGK6_9GAMM</name>
<evidence type="ECO:0000313" key="1">
    <source>
        <dbReference type="EMBL" id="PIE83380.1"/>
    </source>
</evidence>
<dbReference type="EMBL" id="PDTV01000004">
    <property type="protein sequence ID" value="PIE83380.1"/>
    <property type="molecule type" value="Genomic_DNA"/>
</dbReference>
<comment type="caution">
    <text evidence="1">The sequence shown here is derived from an EMBL/GenBank/DDBJ whole genome shotgun (WGS) entry which is preliminary data.</text>
</comment>
<dbReference type="AlphaFoldDB" id="A0A2G6PGK6"/>
<organism evidence="1 2">
    <name type="scientific">Candidatus Contendibacter odensensis</name>
    <dbReference type="NCBI Taxonomy" id="1400860"/>
    <lineage>
        <taxon>Bacteria</taxon>
        <taxon>Pseudomonadati</taxon>
        <taxon>Pseudomonadota</taxon>
        <taxon>Gammaproteobacteria</taxon>
        <taxon>Candidatus Competibacteraceae</taxon>
        <taxon>Candidatus Contendibacter</taxon>
    </lineage>
</organism>
<evidence type="ECO:0000313" key="2">
    <source>
        <dbReference type="Proteomes" id="UP000229278"/>
    </source>
</evidence>
<protein>
    <submittedName>
        <fullName evidence="1">Uncharacterized protein</fullName>
    </submittedName>
</protein>
<reference evidence="1 2" key="1">
    <citation type="submission" date="2017-10" db="EMBL/GenBank/DDBJ databases">
        <title>Novel microbial diversity and functional potential in the marine mammal oral microbiome.</title>
        <authorList>
            <person name="Dudek N.K."/>
            <person name="Sun C.L."/>
            <person name="Burstein D."/>
            <person name="Kantor R.S."/>
            <person name="Aliaga Goltsman D.S."/>
            <person name="Bik E.M."/>
            <person name="Thomas B.C."/>
            <person name="Banfield J.F."/>
            <person name="Relman D.A."/>
        </authorList>
    </citation>
    <scope>NUCLEOTIDE SEQUENCE [LARGE SCALE GENOMIC DNA]</scope>
    <source>
        <strain evidence="1">DOLJORAL78_50_517</strain>
    </source>
</reference>
<proteinExistence type="predicted"/>